<dbReference type="OrthoDB" id="70979at2759"/>
<feature type="non-terminal residue" evidence="1">
    <location>
        <position position="1"/>
    </location>
</feature>
<reference evidence="1" key="1">
    <citation type="submission" date="2019-06" db="EMBL/GenBank/DDBJ databases">
        <title>Genomics analysis of Aphanomyces spp. identifies a new class of oomycete effector associated with host adaptation.</title>
        <authorList>
            <person name="Gaulin E."/>
        </authorList>
    </citation>
    <scope>NUCLEOTIDE SEQUENCE</scope>
    <source>
        <strain evidence="1">CBS 578.67</strain>
    </source>
</reference>
<protein>
    <submittedName>
        <fullName evidence="1">Uncharacterized protein</fullName>
    </submittedName>
</protein>
<proteinExistence type="predicted"/>
<comment type="caution">
    <text evidence="1">The sequence shown here is derived from an EMBL/GenBank/DDBJ whole genome shotgun (WGS) entry which is preliminary data.</text>
</comment>
<organism evidence="1">
    <name type="scientific">Aphanomyces stellatus</name>
    <dbReference type="NCBI Taxonomy" id="120398"/>
    <lineage>
        <taxon>Eukaryota</taxon>
        <taxon>Sar</taxon>
        <taxon>Stramenopiles</taxon>
        <taxon>Oomycota</taxon>
        <taxon>Saprolegniomycetes</taxon>
        <taxon>Saprolegniales</taxon>
        <taxon>Verrucalvaceae</taxon>
        <taxon>Aphanomyces</taxon>
    </lineage>
</organism>
<gene>
    <name evidence="1" type="ORF">As57867_004082</name>
</gene>
<sequence>VSIAMRDRVLELASTIGLTQEQAYHELRKMTLLMHEQCLPGSVADFTPDFKAMWHINTTAPAFALLQAIQSGADPIVIPGWDAVLMQFYNCSTTQA</sequence>
<dbReference type="EMBL" id="VJMH01000875">
    <property type="protein sequence ID" value="KAF0714023.1"/>
    <property type="molecule type" value="Genomic_DNA"/>
</dbReference>
<accession>A0A6A4ZH51</accession>
<dbReference type="AlphaFoldDB" id="A0A6A4ZH51"/>
<evidence type="ECO:0000313" key="1">
    <source>
        <dbReference type="EMBL" id="KAF0714023.1"/>
    </source>
</evidence>
<name>A0A6A4ZH51_9STRA</name>